<dbReference type="STRING" id="517418.Ctha_1117"/>
<sequence>MRKIYSKMKSSVLFFIFTVASISVYSQQHVQLWPKAKQTSAGKLYGYTVIFKSKFVIEPQYLDATPFSYGEDKVAAVKNQKGEWGYINEKNEVVIPFSDKYEQASVFRNGYAVVWDKQKRKGLINRKGELTVKMMYEQIGDNYDGLIPVKQFNGKYGYINPQGDVVIPFQFDKAENFIRSDNAKPAWFAKVLIDEKIGKISIVNRNGQVLNYDENEVSEPPGFIIEEDFAVVNYYNKKHDKYFYLVIKSNGEEVLKNSNAEIQLHKLQDGRILFELKEKAMKLNTVKTCDDYDIRYFRIPWKGNISPTDLVVDLISVYDKDGHEVVSRNLGYNYFEPKVKYSRVGRAFSVDGKAVARFGLMDWSCKEVLKTLYYESDWNDNLNIGMVGFDKSIRISDYLRSIKYKKTENEYDELVQYYEKQELSSKYMYFVDDKMKCVKMSAKDLKEADFQRCEWPGKVSENIVFDCKYVPDFSAVNYEVLKKKNRDVIADNPIYEPSPFSLSKIPEKKQERKPDKLGDFVVMPKVSQNFQFSNDGLAIGGGKIDNQFCYVLSRNGRMIAFNKEGKASPFYMNLGNDPKANLSSFYSWFEGLQSSINIGIFLEYEKENREKTYSMTDWHHNDIIRPDVKYKIKKYLYNNLIWLKEIENTNNDYVWNAKDFSIAKIDMDQEIKSVYQTIDDKVIFPLGKDGELYKMSFDSGQSKLIASNIDWGFVFTNKSKIFILALNKDKKQGIIDLDGNVIVPFEYDHIQTNFVSDNPYLFLSKNNEMFSYNLETGEKKIVKTNVRLNAGFRRAFGKYGVCQDGAFFILVDQDGTEFLRVEAEAFFGQPDFSMAKKNGRWHFVDEAGNNPFGRDFVDIYPFHDGLSLVLLDGDMNAYINKQGDFVIGPFPIH</sequence>
<dbReference type="InterPro" id="IPR032774">
    <property type="entry name" value="WG_beta_rep"/>
</dbReference>
<dbReference type="HOGENOM" id="CLU_323583_0_0_10"/>
<keyword evidence="2" id="KW-1185">Reference proteome</keyword>
<accession>B3QYF3</accession>
<name>B3QYF3_CHLT3</name>
<protein>
    <submittedName>
        <fullName evidence="1">KWG Leptospira repeat protein</fullName>
    </submittedName>
</protein>
<dbReference type="PANTHER" id="PTHR37841:SF1">
    <property type="entry name" value="DUF3298 DOMAIN-CONTAINING PROTEIN"/>
    <property type="match status" value="1"/>
</dbReference>
<dbReference type="EMBL" id="CP001100">
    <property type="protein sequence ID" value="ACF13581.1"/>
    <property type="molecule type" value="Genomic_DNA"/>
</dbReference>
<dbReference type="Pfam" id="PF14903">
    <property type="entry name" value="WG_beta_rep"/>
    <property type="match status" value="4"/>
</dbReference>
<dbReference type="AlphaFoldDB" id="B3QYF3"/>
<dbReference type="OrthoDB" id="679755at2"/>
<dbReference type="Proteomes" id="UP000001208">
    <property type="component" value="Chromosome"/>
</dbReference>
<dbReference type="RefSeq" id="WP_012499665.1">
    <property type="nucleotide sequence ID" value="NC_011026.1"/>
</dbReference>
<reference evidence="1 2" key="1">
    <citation type="submission" date="2008-06" db="EMBL/GenBank/DDBJ databases">
        <title>Complete sequence of Chloroherpeton thalassium ATCC 35110.</title>
        <authorList>
            <consortium name="US DOE Joint Genome Institute"/>
            <person name="Lucas S."/>
            <person name="Copeland A."/>
            <person name="Lapidus A."/>
            <person name="Glavina del Rio T."/>
            <person name="Dalin E."/>
            <person name="Tice H."/>
            <person name="Bruce D."/>
            <person name="Goodwin L."/>
            <person name="Pitluck S."/>
            <person name="Schmutz J."/>
            <person name="Larimer F."/>
            <person name="Land M."/>
            <person name="Hauser L."/>
            <person name="Kyrpides N."/>
            <person name="Mikhailova N."/>
            <person name="Liu Z."/>
            <person name="Li T."/>
            <person name="Zhao F."/>
            <person name="Overmann J."/>
            <person name="Bryant D.A."/>
            <person name="Richardson P."/>
        </authorList>
    </citation>
    <scope>NUCLEOTIDE SEQUENCE [LARGE SCALE GENOMIC DNA]</scope>
    <source>
        <strain evidence="2">ATCC 35110 / GB-78</strain>
    </source>
</reference>
<gene>
    <name evidence="1" type="ordered locus">Ctha_1117</name>
</gene>
<evidence type="ECO:0000313" key="2">
    <source>
        <dbReference type="Proteomes" id="UP000001208"/>
    </source>
</evidence>
<dbReference type="SUPFAM" id="SSF82171">
    <property type="entry name" value="DPP6 N-terminal domain-like"/>
    <property type="match status" value="1"/>
</dbReference>
<proteinExistence type="predicted"/>
<evidence type="ECO:0000313" key="1">
    <source>
        <dbReference type="EMBL" id="ACF13581.1"/>
    </source>
</evidence>
<dbReference type="eggNOG" id="COG0515">
    <property type="taxonomic scope" value="Bacteria"/>
</dbReference>
<dbReference type="PANTHER" id="PTHR37841">
    <property type="entry name" value="GLR2918 PROTEIN"/>
    <property type="match status" value="1"/>
</dbReference>
<organism evidence="1 2">
    <name type="scientific">Chloroherpeton thalassium (strain ATCC 35110 / GB-78)</name>
    <dbReference type="NCBI Taxonomy" id="517418"/>
    <lineage>
        <taxon>Bacteria</taxon>
        <taxon>Pseudomonadati</taxon>
        <taxon>Chlorobiota</taxon>
        <taxon>Chlorobiia</taxon>
        <taxon>Chlorobiales</taxon>
        <taxon>Chloroherpetonaceae</taxon>
        <taxon>Chloroherpeton</taxon>
    </lineage>
</organism>
<dbReference type="KEGG" id="cts:Ctha_1117"/>